<feature type="domain" description="Leucine-binding protein" evidence="4">
    <location>
        <begin position="50"/>
        <end position="409"/>
    </location>
</feature>
<evidence type="ECO:0000313" key="5">
    <source>
        <dbReference type="EMBL" id="MBJ7608275.1"/>
    </source>
</evidence>
<feature type="signal peptide" evidence="3">
    <location>
        <begin position="1"/>
        <end position="22"/>
    </location>
</feature>
<evidence type="ECO:0000256" key="1">
    <source>
        <dbReference type="ARBA" id="ARBA00010062"/>
    </source>
</evidence>
<dbReference type="Pfam" id="PF13458">
    <property type="entry name" value="Peripla_BP_6"/>
    <property type="match status" value="1"/>
</dbReference>
<dbReference type="Proteomes" id="UP000614410">
    <property type="component" value="Unassembled WGS sequence"/>
</dbReference>
<dbReference type="EMBL" id="JAEKNN010000009">
    <property type="protein sequence ID" value="MBJ7608275.1"/>
    <property type="molecule type" value="Genomic_DNA"/>
</dbReference>
<evidence type="ECO:0000259" key="4">
    <source>
        <dbReference type="Pfam" id="PF13458"/>
    </source>
</evidence>
<reference evidence="5 6" key="1">
    <citation type="submission" date="2020-10" db="EMBL/GenBank/DDBJ databases">
        <title>Ca. Dormibacterota MAGs.</title>
        <authorList>
            <person name="Montgomery K."/>
        </authorList>
    </citation>
    <scope>NUCLEOTIDE SEQUENCE [LARGE SCALE GENOMIC DNA]</scope>
    <source>
        <strain evidence="5">Mitchell_Peninsula_5</strain>
    </source>
</reference>
<dbReference type="AlphaFoldDB" id="A0A934KLS8"/>
<dbReference type="Gene3D" id="3.40.50.2300">
    <property type="match status" value="2"/>
</dbReference>
<gene>
    <name evidence="5" type="ORF">JF887_02430</name>
</gene>
<protein>
    <submittedName>
        <fullName evidence="5">ABC transporter substrate-binding protein</fullName>
    </submittedName>
</protein>
<dbReference type="InterPro" id="IPR028082">
    <property type="entry name" value="Peripla_BP_I"/>
</dbReference>
<proteinExistence type="inferred from homology"/>
<accession>A0A934KLS8</accession>
<feature type="chain" id="PRO_5037806212" evidence="3">
    <location>
        <begin position="23"/>
        <end position="432"/>
    </location>
</feature>
<dbReference type="CDD" id="cd06343">
    <property type="entry name" value="PBP1_ABC_ligand_binding-like"/>
    <property type="match status" value="1"/>
</dbReference>
<evidence type="ECO:0000256" key="2">
    <source>
        <dbReference type="ARBA" id="ARBA00022729"/>
    </source>
</evidence>
<dbReference type="SUPFAM" id="SSF53822">
    <property type="entry name" value="Periplasmic binding protein-like I"/>
    <property type="match status" value="1"/>
</dbReference>
<comment type="similarity">
    <text evidence="1">Belongs to the leucine-binding protein family.</text>
</comment>
<dbReference type="InterPro" id="IPR028081">
    <property type="entry name" value="Leu-bd"/>
</dbReference>
<name>A0A934KLS8_9BACT</name>
<dbReference type="PANTHER" id="PTHR47235:SF1">
    <property type="entry name" value="BLR6548 PROTEIN"/>
    <property type="match status" value="1"/>
</dbReference>
<dbReference type="PANTHER" id="PTHR47235">
    <property type="entry name" value="BLR6548 PROTEIN"/>
    <property type="match status" value="1"/>
</dbReference>
<comment type="caution">
    <text evidence="5">The sequence shown here is derived from an EMBL/GenBank/DDBJ whole genome shotgun (WGS) entry which is preliminary data.</text>
</comment>
<evidence type="ECO:0000256" key="3">
    <source>
        <dbReference type="SAM" id="SignalP"/>
    </source>
</evidence>
<keyword evidence="2 3" id="KW-0732">Signal</keyword>
<sequence length="432" mass="45246">MSLSKKSARLATCTALVLTVAACGTGGSGSSSSGGGTLQTGPGIDASSKTITVGIISPLTGIAAAIGVPLTKGQEAYFKHVNDNGGIDGWKINFVEKDDQYKPQLHVQFFNELLPQMALLAQSLGSPTTKAIESQAGSAKLVVGAAAQASAFVSDPVMAVIGTPYAIDVANGVDYIVNQQGHKTAKLAMFYQNDDYGADGLKGYTAAKSAYSFNDVGQVPYNLTDADLTGQAHTLQASGAEYVFVTALPTFAAKLVGTAAAMGYFPHWVFQGPAWSEFLMTDKGTAKDKPTPVFPVLAGLGGGSTWVLGYEAGWGDTSVPGMKQFLADHDKYFAAQVPDGYFVYGYCEAEMEVAVLKKAIESNDLTRQGILNAKLNLGSLSFGGLIPPLNYTPQLGPADRQTDIAQVDTTAPGFLRIIQPYFESSAAKSLSL</sequence>
<dbReference type="PROSITE" id="PS51257">
    <property type="entry name" value="PROKAR_LIPOPROTEIN"/>
    <property type="match status" value="1"/>
</dbReference>
<evidence type="ECO:0000313" key="6">
    <source>
        <dbReference type="Proteomes" id="UP000614410"/>
    </source>
</evidence>
<organism evidence="5 6">
    <name type="scientific">Candidatus Amunia macphersoniae</name>
    <dbReference type="NCBI Taxonomy" id="3127014"/>
    <lineage>
        <taxon>Bacteria</taxon>
        <taxon>Bacillati</taxon>
        <taxon>Candidatus Dormiibacterota</taxon>
        <taxon>Candidatus Dormibacteria</taxon>
        <taxon>Candidatus Aeolococcales</taxon>
        <taxon>Candidatus Aeolococcaceae</taxon>
        <taxon>Candidatus Amunia</taxon>
    </lineage>
</organism>